<dbReference type="Gene3D" id="3.30.200.20">
    <property type="entry name" value="Phosphorylase Kinase, domain 1"/>
    <property type="match status" value="1"/>
</dbReference>
<evidence type="ECO:0000256" key="4">
    <source>
        <dbReference type="ARBA" id="ARBA00012513"/>
    </source>
</evidence>
<evidence type="ECO:0000256" key="6">
    <source>
        <dbReference type="ARBA" id="ARBA00022527"/>
    </source>
</evidence>
<keyword evidence="7" id="KW-0433">Leucine-rich repeat</keyword>
<dbReference type="Pfam" id="PF00069">
    <property type="entry name" value="Pkinase"/>
    <property type="match status" value="1"/>
</dbReference>
<dbReference type="InterPro" id="IPR000719">
    <property type="entry name" value="Prot_kinase_dom"/>
</dbReference>
<keyword evidence="15 22" id="KW-0067">ATP-binding</keyword>
<evidence type="ECO:0000256" key="2">
    <source>
        <dbReference type="ARBA" id="ARBA00008684"/>
    </source>
</evidence>
<dbReference type="InterPro" id="IPR051716">
    <property type="entry name" value="Plant_RL_S/T_kinase"/>
</dbReference>
<sequence length="1120" mass="120479">MGAARMAAPAATLLLLLLYLASVAAVGPGDEAAALLAFKRASVANDPHGTLADWAPANSSSAASPCAWAGVSCADGHVEALNLSGMSLSGRLHLGALLALPELRSLDLRGNAFHGDLTHRTSPRRPEPPCALEDVDLSSNALNGTLPRTFLASCSGLRFLNLSRNTLTGGGFPFPASLRRLDMSRNRLSDAGLLNYSLTGCHGVQYLNLSANQFTGGLPGFAPCSGVAILDLSWNLLSGALPARLVAAGPVNLTHLSVAGNNFSGDILKHQFGGCANLTVLDWSYNRLSGMGLPPSLANCRRLETLDLSWNKLLSGPVLDLGNNQLSGDFVATVISKISSLRVLRLPFNNITGTIPLPALAAGCRSLEVINLGSNLFDGEIMPDLCSSLPSLRKLLLPNNNINGTLPPSLGNCTSLEVIDLSFNLLVGQIPTEVLFFFLKLVDLVMWANHLSGEIPDKLCSNGTTLETLVISYNNFTGGIPPSITRCVNLIWLSLAGNQLIGSVPAGFGNFQKLAILQLHKNSLSGKVPAEFGSCSNLIWLDLNSNNFTGSIPPQLAAQAGLITGGIVSGKHFAFLRNEAGNICPGAGVLFEFLDIRPERLAQFSPVNSCTPTRIYTGTTVYTFSNNGSMIFLDLSYNSLTGTIPESLGNMTYLEVLNLGHNDLTGAIPDAFTGLKTIGVLDLSHNHLTGLIPAELGCLHFLADFDVSNNNLTGEIPTSGQLITFPASRYENNSGLCGIPLIPCVHNSSSGVTLYKLRRPPTSKADEIQTGYCDSLHASSNLSWKFSGSREPLSINLAIFENPIRKLTYAHLREATNGFSSEALIGSGGFGEVYKAKLKNGGVVAVKKLMHFTGQGDREFTAEMETIGKIKHRNLVPLLGYCKIGDERLLVYEYMKHGSLDVLLHDKAKTDVQLDWASRKKIAIGSARGLAFLHHSCIPHIIHRDMKSSNVLLDDNFDAYVSDFGMARLMNALDSHLTVSMLSGTPGYVPPEYCQSCMCTTKGDVYSYGVVLLELLSGRKPIDPTAFGDSNLVDWVKQMVKEDRGIEIFDPILTTMSCELELYQYLKIACQCLNDQPIRRPTMIQVMAMFKELQIDSDNNFVDGFSISSPNIEESSEKLV</sequence>
<comment type="similarity">
    <text evidence="3">Belongs to the RLP family.</text>
</comment>
<comment type="caution">
    <text evidence="25">The sequence shown here is derived from an EMBL/GenBank/DDBJ whole genome shotgun (WGS) entry which is preliminary data.</text>
</comment>
<evidence type="ECO:0000313" key="25">
    <source>
        <dbReference type="EMBL" id="GJN03269.1"/>
    </source>
</evidence>
<evidence type="ECO:0000256" key="5">
    <source>
        <dbReference type="ARBA" id="ARBA00022475"/>
    </source>
</evidence>
<feature type="domain" description="Protein kinase" evidence="24">
    <location>
        <begin position="819"/>
        <end position="1102"/>
    </location>
</feature>
<keyword evidence="18" id="KW-0675">Receptor</keyword>
<keyword evidence="13 22" id="KW-0547">Nucleotide-binding</keyword>
<dbReference type="Gene3D" id="1.10.510.10">
    <property type="entry name" value="Transferase(Phosphotransferase) domain 1"/>
    <property type="match status" value="1"/>
</dbReference>
<dbReference type="SMART" id="SM00220">
    <property type="entry name" value="S_TKc"/>
    <property type="match status" value="1"/>
</dbReference>
<evidence type="ECO:0000256" key="15">
    <source>
        <dbReference type="ARBA" id="ARBA00022840"/>
    </source>
</evidence>
<dbReference type="PROSITE" id="PS50011">
    <property type="entry name" value="PROTEIN_KINASE_DOM"/>
    <property type="match status" value="1"/>
</dbReference>
<dbReference type="Proteomes" id="UP001054889">
    <property type="component" value="Unassembled WGS sequence"/>
</dbReference>
<keyword evidence="8" id="KW-1070">Brassinosteroid signaling pathway</keyword>
<evidence type="ECO:0000256" key="12">
    <source>
        <dbReference type="ARBA" id="ARBA00022737"/>
    </source>
</evidence>
<dbReference type="InterPro" id="IPR032675">
    <property type="entry name" value="LRR_dom_sf"/>
</dbReference>
<dbReference type="GO" id="GO:0009742">
    <property type="term" value="P:brassinosteroid mediated signaling pathway"/>
    <property type="evidence" value="ECO:0007669"/>
    <property type="project" value="UniProtKB-KW"/>
</dbReference>
<dbReference type="FunFam" id="3.30.200.20:FF:000150">
    <property type="entry name" value="serine/threonine-protein kinase BRI1-like 2"/>
    <property type="match status" value="1"/>
</dbReference>
<feature type="signal peptide" evidence="23">
    <location>
        <begin position="1"/>
        <end position="25"/>
    </location>
</feature>
<dbReference type="Pfam" id="PF08263">
    <property type="entry name" value="LRRNT_2"/>
    <property type="match status" value="1"/>
</dbReference>
<dbReference type="GO" id="GO:0005524">
    <property type="term" value="F:ATP binding"/>
    <property type="evidence" value="ECO:0007669"/>
    <property type="project" value="UniProtKB-UniRule"/>
</dbReference>
<comment type="catalytic activity">
    <reaction evidence="21">
        <text>L-seryl-[protein] + ATP = O-phospho-L-seryl-[protein] + ADP + H(+)</text>
        <dbReference type="Rhea" id="RHEA:17989"/>
        <dbReference type="Rhea" id="RHEA-COMP:9863"/>
        <dbReference type="Rhea" id="RHEA-COMP:11604"/>
        <dbReference type="ChEBI" id="CHEBI:15378"/>
        <dbReference type="ChEBI" id="CHEBI:29999"/>
        <dbReference type="ChEBI" id="CHEBI:30616"/>
        <dbReference type="ChEBI" id="CHEBI:83421"/>
        <dbReference type="ChEBI" id="CHEBI:456216"/>
        <dbReference type="EC" id="2.7.11.1"/>
    </reaction>
</comment>
<dbReference type="InterPro" id="IPR013210">
    <property type="entry name" value="LRR_N_plant-typ"/>
</dbReference>
<dbReference type="FunFam" id="3.80.10.10:FF:000095">
    <property type="entry name" value="LRR receptor-like serine/threonine-protein kinase GSO1"/>
    <property type="match status" value="1"/>
</dbReference>
<evidence type="ECO:0000256" key="14">
    <source>
        <dbReference type="ARBA" id="ARBA00022777"/>
    </source>
</evidence>
<keyword evidence="14" id="KW-0418">Kinase</keyword>
<reference evidence="25" key="1">
    <citation type="journal article" date="2018" name="DNA Res.">
        <title>Multiple hybrid de novo genome assembly of finger millet, an orphan allotetraploid crop.</title>
        <authorList>
            <person name="Hatakeyama M."/>
            <person name="Aluri S."/>
            <person name="Balachadran M.T."/>
            <person name="Sivarajan S.R."/>
            <person name="Patrignani A."/>
            <person name="Gruter S."/>
            <person name="Poveda L."/>
            <person name="Shimizu-Inatsugi R."/>
            <person name="Baeten J."/>
            <person name="Francoijs K.J."/>
            <person name="Nataraja K.N."/>
            <person name="Reddy Y.A.N."/>
            <person name="Phadnis S."/>
            <person name="Ravikumar R.L."/>
            <person name="Schlapbach R."/>
            <person name="Sreeman S.M."/>
            <person name="Shimizu K.K."/>
        </authorList>
    </citation>
    <scope>NUCLEOTIDE SEQUENCE</scope>
</reference>
<evidence type="ECO:0000256" key="17">
    <source>
        <dbReference type="ARBA" id="ARBA00023136"/>
    </source>
</evidence>
<keyword evidence="9" id="KW-0808">Transferase</keyword>
<keyword evidence="6" id="KW-0723">Serine/threonine-protein kinase</keyword>
<dbReference type="FunFam" id="3.80.10.10:FF:000111">
    <property type="entry name" value="LRR receptor-like serine/threonine-protein kinase ERECTA"/>
    <property type="match status" value="1"/>
</dbReference>
<dbReference type="EMBL" id="BQKI01000010">
    <property type="protein sequence ID" value="GJN03269.1"/>
    <property type="molecule type" value="Genomic_DNA"/>
</dbReference>
<keyword evidence="16" id="KW-1133">Transmembrane helix</keyword>
<keyword evidence="19" id="KW-0325">Glycoprotein</keyword>
<evidence type="ECO:0000256" key="23">
    <source>
        <dbReference type="SAM" id="SignalP"/>
    </source>
</evidence>
<accession>A0AAV5CXC0</accession>
<dbReference type="InterPro" id="IPR017441">
    <property type="entry name" value="Protein_kinase_ATP_BS"/>
</dbReference>
<dbReference type="PANTHER" id="PTHR48053">
    <property type="entry name" value="LEUCINE RICH REPEAT FAMILY PROTEIN, EXPRESSED"/>
    <property type="match status" value="1"/>
</dbReference>
<evidence type="ECO:0000256" key="9">
    <source>
        <dbReference type="ARBA" id="ARBA00022679"/>
    </source>
</evidence>
<evidence type="ECO:0000256" key="11">
    <source>
        <dbReference type="ARBA" id="ARBA00022729"/>
    </source>
</evidence>
<evidence type="ECO:0000256" key="18">
    <source>
        <dbReference type="ARBA" id="ARBA00023170"/>
    </source>
</evidence>
<keyword evidence="26" id="KW-1185">Reference proteome</keyword>
<dbReference type="Pfam" id="PF20141">
    <property type="entry name" value="Island"/>
    <property type="match status" value="1"/>
</dbReference>
<protein>
    <recommendedName>
        <fullName evidence="4">non-specific serine/threonine protein kinase</fullName>
        <ecNumber evidence="4">2.7.11.1</ecNumber>
    </recommendedName>
</protein>
<organism evidence="25 26">
    <name type="scientific">Eleusine coracana subsp. coracana</name>
    <dbReference type="NCBI Taxonomy" id="191504"/>
    <lineage>
        <taxon>Eukaryota</taxon>
        <taxon>Viridiplantae</taxon>
        <taxon>Streptophyta</taxon>
        <taxon>Embryophyta</taxon>
        <taxon>Tracheophyta</taxon>
        <taxon>Spermatophyta</taxon>
        <taxon>Magnoliopsida</taxon>
        <taxon>Liliopsida</taxon>
        <taxon>Poales</taxon>
        <taxon>Poaceae</taxon>
        <taxon>PACMAD clade</taxon>
        <taxon>Chloridoideae</taxon>
        <taxon>Cynodonteae</taxon>
        <taxon>Eleusininae</taxon>
        <taxon>Eleusine</taxon>
    </lineage>
</organism>
<dbReference type="Gene3D" id="3.30.1490.310">
    <property type="match status" value="1"/>
</dbReference>
<dbReference type="FunFam" id="1.10.510.10:FF:000291">
    <property type="entry name" value="Brassinosteroid LRR receptor kinase"/>
    <property type="match status" value="1"/>
</dbReference>
<keyword evidence="17" id="KW-0472">Membrane</keyword>
<comment type="similarity">
    <text evidence="2">Belongs to the protein kinase superfamily. Ser/Thr protein kinase family.</text>
</comment>
<feature type="chain" id="PRO_5044011354" description="non-specific serine/threonine protein kinase" evidence="23">
    <location>
        <begin position="26"/>
        <end position="1120"/>
    </location>
</feature>
<dbReference type="Pfam" id="PF13855">
    <property type="entry name" value="LRR_8"/>
    <property type="match status" value="2"/>
</dbReference>
<name>A0AAV5CXC0_ELECO</name>
<evidence type="ECO:0000259" key="24">
    <source>
        <dbReference type="PROSITE" id="PS50011"/>
    </source>
</evidence>
<evidence type="ECO:0000256" key="1">
    <source>
        <dbReference type="ARBA" id="ARBA00004251"/>
    </source>
</evidence>
<keyword evidence="12" id="KW-0677">Repeat</keyword>
<dbReference type="InterPro" id="IPR011009">
    <property type="entry name" value="Kinase-like_dom_sf"/>
</dbReference>
<feature type="binding site" evidence="22">
    <location>
        <position position="848"/>
    </location>
    <ligand>
        <name>ATP</name>
        <dbReference type="ChEBI" id="CHEBI:30616"/>
    </ligand>
</feature>
<evidence type="ECO:0000256" key="22">
    <source>
        <dbReference type="PROSITE-ProRule" id="PRU10141"/>
    </source>
</evidence>
<dbReference type="PROSITE" id="PS00108">
    <property type="entry name" value="PROTEIN_KINASE_ST"/>
    <property type="match status" value="1"/>
</dbReference>
<evidence type="ECO:0000256" key="16">
    <source>
        <dbReference type="ARBA" id="ARBA00022989"/>
    </source>
</evidence>
<dbReference type="Pfam" id="PF13516">
    <property type="entry name" value="LRR_6"/>
    <property type="match status" value="1"/>
</dbReference>
<comment type="catalytic activity">
    <reaction evidence="20">
        <text>L-threonyl-[protein] + ATP = O-phospho-L-threonyl-[protein] + ADP + H(+)</text>
        <dbReference type="Rhea" id="RHEA:46608"/>
        <dbReference type="Rhea" id="RHEA-COMP:11060"/>
        <dbReference type="Rhea" id="RHEA-COMP:11605"/>
        <dbReference type="ChEBI" id="CHEBI:15378"/>
        <dbReference type="ChEBI" id="CHEBI:30013"/>
        <dbReference type="ChEBI" id="CHEBI:30616"/>
        <dbReference type="ChEBI" id="CHEBI:61977"/>
        <dbReference type="ChEBI" id="CHEBI:456216"/>
        <dbReference type="EC" id="2.7.11.1"/>
    </reaction>
</comment>
<evidence type="ECO:0000256" key="7">
    <source>
        <dbReference type="ARBA" id="ARBA00022614"/>
    </source>
</evidence>
<evidence type="ECO:0000256" key="3">
    <source>
        <dbReference type="ARBA" id="ARBA00009592"/>
    </source>
</evidence>
<evidence type="ECO:0000256" key="13">
    <source>
        <dbReference type="ARBA" id="ARBA00022741"/>
    </source>
</evidence>
<keyword evidence="11 23" id="KW-0732">Signal</keyword>
<dbReference type="Gene3D" id="3.80.10.10">
    <property type="entry name" value="Ribonuclease Inhibitor"/>
    <property type="match status" value="3"/>
</dbReference>
<dbReference type="AlphaFoldDB" id="A0AAV5CXC0"/>
<evidence type="ECO:0000313" key="26">
    <source>
        <dbReference type="Proteomes" id="UP001054889"/>
    </source>
</evidence>
<dbReference type="GO" id="GO:0004674">
    <property type="term" value="F:protein serine/threonine kinase activity"/>
    <property type="evidence" value="ECO:0007669"/>
    <property type="project" value="UniProtKB-KW"/>
</dbReference>
<comment type="subcellular location">
    <subcellularLocation>
        <location evidence="1">Cell membrane</location>
        <topology evidence="1">Single-pass type I membrane protein</topology>
    </subcellularLocation>
</comment>
<evidence type="ECO:0000256" key="21">
    <source>
        <dbReference type="ARBA" id="ARBA00048679"/>
    </source>
</evidence>
<evidence type="ECO:0000256" key="8">
    <source>
        <dbReference type="ARBA" id="ARBA00022626"/>
    </source>
</evidence>
<dbReference type="GO" id="GO:0005886">
    <property type="term" value="C:plasma membrane"/>
    <property type="evidence" value="ECO:0007669"/>
    <property type="project" value="UniProtKB-SubCell"/>
</dbReference>
<proteinExistence type="inferred from homology"/>
<reference evidence="25" key="2">
    <citation type="submission" date="2021-12" db="EMBL/GenBank/DDBJ databases">
        <title>Resequencing data analysis of finger millet.</title>
        <authorList>
            <person name="Hatakeyama M."/>
            <person name="Aluri S."/>
            <person name="Balachadran M.T."/>
            <person name="Sivarajan S.R."/>
            <person name="Poveda L."/>
            <person name="Shimizu-Inatsugi R."/>
            <person name="Schlapbach R."/>
            <person name="Sreeman S.M."/>
            <person name="Shimizu K.K."/>
        </authorList>
    </citation>
    <scope>NUCLEOTIDE SEQUENCE</scope>
</reference>
<dbReference type="PROSITE" id="PS00107">
    <property type="entry name" value="PROTEIN_KINASE_ATP"/>
    <property type="match status" value="1"/>
</dbReference>
<dbReference type="PANTHER" id="PTHR48053:SF106">
    <property type="entry name" value="BRASSINOSTEROID LRR RECEPTOR KINASE BRL3"/>
    <property type="match status" value="1"/>
</dbReference>
<gene>
    <name evidence="25" type="primary">ga20696</name>
    <name evidence="25" type="ORF">PR202_ga20696</name>
</gene>
<keyword evidence="5" id="KW-1003">Cell membrane</keyword>
<dbReference type="Pfam" id="PF00560">
    <property type="entry name" value="LRR_1"/>
    <property type="match status" value="5"/>
</dbReference>
<dbReference type="SUPFAM" id="SSF52058">
    <property type="entry name" value="L domain-like"/>
    <property type="match status" value="2"/>
</dbReference>
<dbReference type="EC" id="2.7.11.1" evidence="4"/>
<keyword evidence="10" id="KW-0812">Transmembrane</keyword>
<dbReference type="SUPFAM" id="SSF56112">
    <property type="entry name" value="Protein kinase-like (PK-like)"/>
    <property type="match status" value="1"/>
</dbReference>
<dbReference type="InterPro" id="IPR008271">
    <property type="entry name" value="Ser/Thr_kinase_AS"/>
</dbReference>
<evidence type="ECO:0000256" key="19">
    <source>
        <dbReference type="ARBA" id="ARBA00023180"/>
    </source>
</evidence>
<evidence type="ECO:0000256" key="20">
    <source>
        <dbReference type="ARBA" id="ARBA00047899"/>
    </source>
</evidence>
<dbReference type="InterPro" id="IPR001611">
    <property type="entry name" value="Leu-rich_rpt"/>
</dbReference>
<evidence type="ECO:0000256" key="10">
    <source>
        <dbReference type="ARBA" id="ARBA00022692"/>
    </source>
</evidence>
<dbReference type="InterPro" id="IPR045381">
    <property type="entry name" value="BRI1_island_dom"/>
</dbReference>